<protein>
    <submittedName>
        <fullName evidence="1">Uncharacterized protein</fullName>
    </submittedName>
</protein>
<dbReference type="EMBL" id="CACSIO010000038">
    <property type="protein sequence ID" value="CAA0121065.1"/>
    <property type="molecule type" value="Genomic_DNA"/>
</dbReference>
<dbReference type="Proteomes" id="UP000441399">
    <property type="component" value="Unassembled WGS sequence"/>
</dbReference>
<dbReference type="AlphaFoldDB" id="A0A5S9QS08"/>
<proteinExistence type="predicted"/>
<sequence length="199" mass="22214">MCTAHRVAGRHRTSAGTIANTAYLLDLRRFAAPARAAGVKHYGECPVWGELHEEKEIIVTLPEVIEAGKGNRLFLELGATLHYDVYDFSADSAENWQSESLLHVTLMFNGSEVDAQEDFNVITLAYPFALRPSSNQQDVLNLINKIIAKFNAVATYQGQDFSVATAQSDWDLCNDFLLKEWGEEPGSKSLRIMIEENYA</sequence>
<reference evidence="1 2" key="1">
    <citation type="submission" date="2019-11" db="EMBL/GenBank/DDBJ databases">
        <authorList>
            <person name="Holert J."/>
        </authorList>
    </citation>
    <scope>NUCLEOTIDE SEQUENCE [LARGE SCALE GENOMIC DNA]</scope>
    <source>
        <strain evidence="1">SB11_3</strain>
    </source>
</reference>
<organism evidence="1 2">
    <name type="scientific">BD1-7 clade bacterium</name>
    <dbReference type="NCBI Taxonomy" id="2029982"/>
    <lineage>
        <taxon>Bacteria</taxon>
        <taxon>Pseudomonadati</taxon>
        <taxon>Pseudomonadota</taxon>
        <taxon>Gammaproteobacteria</taxon>
        <taxon>Cellvibrionales</taxon>
        <taxon>Spongiibacteraceae</taxon>
        <taxon>BD1-7 clade</taxon>
    </lineage>
</organism>
<evidence type="ECO:0000313" key="2">
    <source>
        <dbReference type="Proteomes" id="UP000441399"/>
    </source>
</evidence>
<accession>A0A5S9QS08</accession>
<gene>
    <name evidence="1" type="ORF">OPDIPICF_04840</name>
</gene>
<evidence type="ECO:0000313" key="1">
    <source>
        <dbReference type="EMBL" id="CAA0121065.1"/>
    </source>
</evidence>
<keyword evidence="2" id="KW-1185">Reference proteome</keyword>
<name>A0A5S9QS08_9GAMM</name>